<reference evidence="1" key="1">
    <citation type="submission" date="2014-03" db="EMBL/GenBank/DDBJ databases">
        <title>Draft genome sequencing of Oceanobacillus picturae strain S1 isolated from human gut.</title>
        <authorList>
            <person name="Croce O."/>
            <person name="Lagier J.C."/>
            <person name="Raoult D."/>
        </authorList>
    </citation>
    <scope>NUCLEOTIDE SEQUENCE [LARGE SCALE GENOMIC DNA]</scope>
    <source>
        <strain evidence="1">S1</strain>
    </source>
</reference>
<protein>
    <submittedName>
        <fullName evidence="1">Uncharacterized protein</fullName>
    </submittedName>
</protein>
<gene>
    <name evidence="1" type="ORF">BN988_01609</name>
</gene>
<evidence type="ECO:0000313" key="1">
    <source>
        <dbReference type="EMBL" id="CDO03109.1"/>
    </source>
</evidence>
<comment type="caution">
    <text evidence="1">The sequence shown here is derived from an EMBL/GenBank/DDBJ whole genome shotgun (WGS) entry which is preliminary data.</text>
</comment>
<proteinExistence type="predicted"/>
<reference evidence="1" key="2">
    <citation type="submission" date="2014-03" db="EMBL/GenBank/DDBJ databases">
        <authorList>
            <person name="Urmite Genomes"/>
        </authorList>
    </citation>
    <scope>NUCLEOTIDE SEQUENCE</scope>
    <source>
        <strain evidence="1">S1</strain>
    </source>
</reference>
<dbReference type="STRING" id="171693.BN988_01609"/>
<accession>W9ABL4</accession>
<dbReference type="EMBL" id="CCAX010000001">
    <property type="protein sequence ID" value="CDO03109.1"/>
    <property type="molecule type" value="Genomic_DNA"/>
</dbReference>
<dbReference type="Proteomes" id="UP000028863">
    <property type="component" value="Unassembled WGS sequence"/>
</dbReference>
<dbReference type="AlphaFoldDB" id="W9ABL4"/>
<name>W9ABL4_9BACI</name>
<organism evidence="1 2">
    <name type="scientific">Oceanobacillus picturae</name>
    <dbReference type="NCBI Taxonomy" id="171693"/>
    <lineage>
        <taxon>Bacteria</taxon>
        <taxon>Bacillati</taxon>
        <taxon>Bacillota</taxon>
        <taxon>Bacilli</taxon>
        <taxon>Bacillales</taxon>
        <taxon>Bacillaceae</taxon>
        <taxon>Oceanobacillus</taxon>
    </lineage>
</organism>
<evidence type="ECO:0000313" key="2">
    <source>
        <dbReference type="Proteomes" id="UP000028863"/>
    </source>
</evidence>
<sequence>MQGKRDALKAVHNAEKRIEIQEDINNRMNQLKYNLVSYGRADLGEH</sequence>
<keyword evidence="2" id="KW-1185">Reference proteome</keyword>